<dbReference type="AlphaFoldDB" id="A0AAD3SVZ3"/>
<keyword evidence="2" id="KW-1185">Reference proteome</keyword>
<comment type="caution">
    <text evidence="1">The sequence shown here is derived from an EMBL/GenBank/DDBJ whole genome shotgun (WGS) entry which is preliminary data.</text>
</comment>
<dbReference type="EMBL" id="BSYO01000017">
    <property type="protein sequence ID" value="GMH17016.1"/>
    <property type="molecule type" value="Genomic_DNA"/>
</dbReference>
<gene>
    <name evidence="1" type="ORF">Nepgr_018857</name>
</gene>
<accession>A0AAD3SVZ3</accession>
<name>A0AAD3SVZ3_NEPGR</name>
<evidence type="ECO:0000313" key="1">
    <source>
        <dbReference type="EMBL" id="GMH17016.1"/>
    </source>
</evidence>
<reference evidence="1" key="1">
    <citation type="submission" date="2023-05" db="EMBL/GenBank/DDBJ databases">
        <title>Nepenthes gracilis genome sequencing.</title>
        <authorList>
            <person name="Fukushima K."/>
        </authorList>
    </citation>
    <scope>NUCLEOTIDE SEQUENCE</scope>
    <source>
        <strain evidence="1">SING2019-196</strain>
    </source>
</reference>
<protein>
    <submittedName>
        <fullName evidence="1">Uncharacterized protein</fullName>
    </submittedName>
</protein>
<evidence type="ECO:0000313" key="2">
    <source>
        <dbReference type="Proteomes" id="UP001279734"/>
    </source>
</evidence>
<sequence length="122" mass="13390">MAGGIEGNYLGEALVIGRSLLSSPISSDNWLWKNIFPTGCTAGDNAREILDEYKDMMPEELPDGLPPIRDLTITLIMCQHKAGLQNKVADALVRGGYLLKTLSTNVIELKVIKEQFQEDPSS</sequence>
<proteinExistence type="predicted"/>
<organism evidence="1 2">
    <name type="scientific">Nepenthes gracilis</name>
    <name type="common">Slender pitcher plant</name>
    <dbReference type="NCBI Taxonomy" id="150966"/>
    <lineage>
        <taxon>Eukaryota</taxon>
        <taxon>Viridiplantae</taxon>
        <taxon>Streptophyta</taxon>
        <taxon>Embryophyta</taxon>
        <taxon>Tracheophyta</taxon>
        <taxon>Spermatophyta</taxon>
        <taxon>Magnoliopsida</taxon>
        <taxon>eudicotyledons</taxon>
        <taxon>Gunneridae</taxon>
        <taxon>Pentapetalae</taxon>
        <taxon>Caryophyllales</taxon>
        <taxon>Nepenthaceae</taxon>
        <taxon>Nepenthes</taxon>
    </lineage>
</organism>
<dbReference type="Proteomes" id="UP001279734">
    <property type="component" value="Unassembled WGS sequence"/>
</dbReference>